<keyword evidence="3" id="KW-1185">Reference proteome</keyword>
<comment type="caution">
    <text evidence="2">The sequence shown here is derived from an EMBL/GenBank/DDBJ whole genome shotgun (WGS) entry which is preliminary data.</text>
</comment>
<keyword evidence="1" id="KW-0472">Membrane</keyword>
<dbReference type="EMBL" id="WNYA01009747">
    <property type="protein sequence ID" value="KAG8540651.1"/>
    <property type="molecule type" value="Genomic_DNA"/>
</dbReference>
<evidence type="ECO:0000256" key="1">
    <source>
        <dbReference type="SAM" id="Phobius"/>
    </source>
</evidence>
<feature type="transmembrane region" description="Helical" evidence="1">
    <location>
        <begin position="199"/>
        <end position="218"/>
    </location>
</feature>
<dbReference type="InterPro" id="IPR036179">
    <property type="entry name" value="Ig-like_dom_sf"/>
</dbReference>
<name>A0AAV6Z2N1_ENGPU</name>
<gene>
    <name evidence="2" type="ORF">GDO81_018869</name>
</gene>
<protein>
    <recommendedName>
        <fullName evidence="4">Ig-like domain-containing protein</fullName>
    </recommendedName>
</protein>
<keyword evidence="1" id="KW-0812">Transmembrane</keyword>
<dbReference type="AlphaFoldDB" id="A0AAV6Z2N1"/>
<evidence type="ECO:0000313" key="2">
    <source>
        <dbReference type="EMBL" id="KAG8540651.1"/>
    </source>
</evidence>
<evidence type="ECO:0008006" key="4">
    <source>
        <dbReference type="Google" id="ProtNLM"/>
    </source>
</evidence>
<organism evidence="2 3">
    <name type="scientific">Engystomops pustulosus</name>
    <name type="common">Tungara frog</name>
    <name type="synonym">Physalaemus pustulosus</name>
    <dbReference type="NCBI Taxonomy" id="76066"/>
    <lineage>
        <taxon>Eukaryota</taxon>
        <taxon>Metazoa</taxon>
        <taxon>Chordata</taxon>
        <taxon>Craniata</taxon>
        <taxon>Vertebrata</taxon>
        <taxon>Euteleostomi</taxon>
        <taxon>Amphibia</taxon>
        <taxon>Batrachia</taxon>
        <taxon>Anura</taxon>
        <taxon>Neobatrachia</taxon>
        <taxon>Hyloidea</taxon>
        <taxon>Leptodactylidae</taxon>
        <taxon>Leiuperinae</taxon>
        <taxon>Engystomops</taxon>
    </lineage>
</organism>
<dbReference type="Gene3D" id="2.60.40.10">
    <property type="entry name" value="Immunoglobulins"/>
    <property type="match status" value="1"/>
</dbReference>
<keyword evidence="1" id="KW-1133">Transmembrane helix</keyword>
<dbReference type="SUPFAM" id="SSF48726">
    <property type="entry name" value="Immunoglobulin"/>
    <property type="match status" value="1"/>
</dbReference>
<dbReference type="InterPro" id="IPR013783">
    <property type="entry name" value="Ig-like_fold"/>
</dbReference>
<sequence>MDMDRAGSEGTRPGRWSLAMSCAVPVLLICGALSFSGRVDASVISSRLPKYILLNTTLRLGNPPVRMDHLAVRWDHNGSPLVEYQDGRLTFHRPGAMMSVEQLRQGNISLILTNLTLNTSGRYKCVVQYEGAGQSAVYSVVVEPKRIRLYDLTLSPQTSDDLTPGRRLLRLHVAPVITRIDDSIIPESAPQHRRLKHSLVLGVVVLGGILFTFLFFCLKV</sequence>
<evidence type="ECO:0000313" key="3">
    <source>
        <dbReference type="Proteomes" id="UP000824782"/>
    </source>
</evidence>
<dbReference type="CDD" id="cd00096">
    <property type="entry name" value="Ig"/>
    <property type="match status" value="1"/>
</dbReference>
<proteinExistence type="predicted"/>
<accession>A0AAV6Z2N1</accession>
<dbReference type="Proteomes" id="UP000824782">
    <property type="component" value="Unassembled WGS sequence"/>
</dbReference>
<reference evidence="2" key="1">
    <citation type="thesis" date="2020" institute="ProQuest LLC" country="789 East Eisenhower Parkway, Ann Arbor, MI, USA">
        <title>Comparative Genomics and Chromosome Evolution.</title>
        <authorList>
            <person name="Mudd A.B."/>
        </authorList>
    </citation>
    <scope>NUCLEOTIDE SEQUENCE</scope>
    <source>
        <strain evidence="2">237g6f4</strain>
        <tissue evidence="2">Blood</tissue>
    </source>
</reference>